<evidence type="ECO:0000313" key="9">
    <source>
        <dbReference type="EMBL" id="MBW3096481.1"/>
    </source>
</evidence>
<keyword evidence="5 9" id="KW-0413">Isomerase</keyword>
<evidence type="ECO:0000256" key="1">
    <source>
        <dbReference type="ARBA" id="ARBA00000971"/>
    </source>
</evidence>
<evidence type="ECO:0000256" key="2">
    <source>
        <dbReference type="ARBA" id="ARBA00007656"/>
    </source>
</evidence>
<keyword evidence="7" id="KW-0732">Signal</keyword>
<comment type="catalytic activity">
    <reaction evidence="1">
        <text>[protein]-peptidylproline (omega=180) = [protein]-peptidylproline (omega=0)</text>
        <dbReference type="Rhea" id="RHEA:16237"/>
        <dbReference type="Rhea" id="RHEA-COMP:10747"/>
        <dbReference type="Rhea" id="RHEA-COMP:10748"/>
        <dbReference type="ChEBI" id="CHEBI:83833"/>
        <dbReference type="ChEBI" id="CHEBI:83834"/>
        <dbReference type="EC" id="5.2.1.8"/>
    </reaction>
</comment>
<name>A0ABS6WKK9_9HYPH</name>
<comment type="similarity">
    <text evidence="2">Belongs to the PpiC/parvulin rotamase family.</text>
</comment>
<dbReference type="Proteomes" id="UP001430804">
    <property type="component" value="Unassembled WGS sequence"/>
</dbReference>
<protein>
    <recommendedName>
        <fullName evidence="3">peptidylprolyl isomerase</fullName>
        <ecNumber evidence="3">5.2.1.8</ecNumber>
    </recommendedName>
</protein>
<feature type="domain" description="PpiC" evidence="8">
    <location>
        <begin position="136"/>
        <end position="226"/>
    </location>
</feature>
<feature type="chain" id="PRO_5046783532" description="peptidylprolyl isomerase" evidence="7">
    <location>
        <begin position="25"/>
        <end position="316"/>
    </location>
</feature>
<dbReference type="PANTHER" id="PTHR47245">
    <property type="entry name" value="PEPTIDYLPROLYL ISOMERASE"/>
    <property type="match status" value="1"/>
</dbReference>
<accession>A0ABS6WKK9</accession>
<evidence type="ECO:0000256" key="7">
    <source>
        <dbReference type="SAM" id="SignalP"/>
    </source>
</evidence>
<organism evidence="9 10">
    <name type="scientific">Pseudohoeflea coraliihabitans</name>
    <dbReference type="NCBI Taxonomy" id="2860393"/>
    <lineage>
        <taxon>Bacteria</taxon>
        <taxon>Pseudomonadati</taxon>
        <taxon>Pseudomonadota</taxon>
        <taxon>Alphaproteobacteria</taxon>
        <taxon>Hyphomicrobiales</taxon>
        <taxon>Rhizobiaceae</taxon>
        <taxon>Pseudohoeflea</taxon>
    </lineage>
</organism>
<dbReference type="PROSITE" id="PS01096">
    <property type="entry name" value="PPIC_PPIASE_1"/>
    <property type="match status" value="1"/>
</dbReference>
<evidence type="ECO:0000256" key="5">
    <source>
        <dbReference type="PROSITE-ProRule" id="PRU00278"/>
    </source>
</evidence>
<dbReference type="InterPro" id="IPR000297">
    <property type="entry name" value="PPIase_PpiC"/>
</dbReference>
<feature type="compositionally biased region" description="Low complexity" evidence="6">
    <location>
        <begin position="284"/>
        <end position="306"/>
    </location>
</feature>
<dbReference type="EMBL" id="JAHWQX010000001">
    <property type="protein sequence ID" value="MBW3096481.1"/>
    <property type="molecule type" value="Genomic_DNA"/>
</dbReference>
<gene>
    <name evidence="9" type="ORF">KY465_04240</name>
</gene>
<evidence type="ECO:0000259" key="8">
    <source>
        <dbReference type="PROSITE" id="PS50198"/>
    </source>
</evidence>
<keyword evidence="4 5" id="KW-0697">Rotamase</keyword>
<feature type="signal peptide" evidence="7">
    <location>
        <begin position="1"/>
        <end position="24"/>
    </location>
</feature>
<dbReference type="InterPro" id="IPR050245">
    <property type="entry name" value="PrsA_foldase"/>
</dbReference>
<reference evidence="9" key="1">
    <citation type="submission" date="2021-07" db="EMBL/GenBank/DDBJ databases">
        <title>Pseudohoeflea marina sp. nov. a polyhydroxyalcanoate-producing bacterium.</title>
        <authorList>
            <person name="Zheng W."/>
            <person name="Yu S."/>
            <person name="Huang Y."/>
        </authorList>
    </citation>
    <scope>NUCLEOTIDE SEQUENCE</scope>
    <source>
        <strain evidence="9">DP4N28-3</strain>
    </source>
</reference>
<sequence length="316" mass="34529">MRHTPLLAAVFFAATLSLSTPLHAAEDDPVVAKVGGVELHQSELRLAEGELDPQFAQMPAEQRRLAALAAAIDVKLLARLAEDEDLEETETYKRQMAYYRDRTLHNLMFKEKIVDTITDEDARARYDKEIAAMPSEEEVKARHVLVKTEDEAKAVIAELEDGKDFIELAKTKSTGPSAAEGGDLGYFTKGRMVPAFEEAAFALEPGEFTKEPVQSEFGFHVIKVEDRRAAAPPSFEQVEGQVRQVLLRERYADLMASARDSIDIEVVDPDLKAKYEQVMAMQKGGAAAAGETENGDGAAEADGASDTQTDGAPDAE</sequence>
<evidence type="ECO:0000313" key="10">
    <source>
        <dbReference type="Proteomes" id="UP001430804"/>
    </source>
</evidence>
<keyword evidence="10" id="KW-1185">Reference proteome</keyword>
<dbReference type="GO" id="GO:0003755">
    <property type="term" value="F:peptidyl-prolyl cis-trans isomerase activity"/>
    <property type="evidence" value="ECO:0007669"/>
    <property type="project" value="UniProtKB-EC"/>
</dbReference>
<comment type="caution">
    <text evidence="9">The sequence shown here is derived from an EMBL/GenBank/DDBJ whole genome shotgun (WGS) entry which is preliminary data.</text>
</comment>
<evidence type="ECO:0000256" key="3">
    <source>
        <dbReference type="ARBA" id="ARBA00013194"/>
    </source>
</evidence>
<dbReference type="Pfam" id="PF13616">
    <property type="entry name" value="Rotamase_3"/>
    <property type="match status" value="1"/>
</dbReference>
<dbReference type="RefSeq" id="WP_219200182.1">
    <property type="nucleotide sequence ID" value="NZ_JAHWQX010000001.1"/>
</dbReference>
<dbReference type="EC" id="5.2.1.8" evidence="3"/>
<dbReference type="InterPro" id="IPR023058">
    <property type="entry name" value="PPIase_PpiC_CS"/>
</dbReference>
<evidence type="ECO:0000256" key="6">
    <source>
        <dbReference type="SAM" id="MobiDB-lite"/>
    </source>
</evidence>
<evidence type="ECO:0000256" key="4">
    <source>
        <dbReference type="ARBA" id="ARBA00023110"/>
    </source>
</evidence>
<dbReference type="PANTHER" id="PTHR47245:SF2">
    <property type="entry name" value="PEPTIDYL-PROLYL CIS-TRANS ISOMERASE HP_0175-RELATED"/>
    <property type="match status" value="1"/>
</dbReference>
<feature type="region of interest" description="Disordered" evidence="6">
    <location>
        <begin position="283"/>
        <end position="316"/>
    </location>
</feature>
<dbReference type="PROSITE" id="PS50198">
    <property type="entry name" value="PPIC_PPIASE_2"/>
    <property type="match status" value="1"/>
</dbReference>
<proteinExistence type="inferred from homology"/>